<comment type="caution">
    <text evidence="3">The sequence shown here is derived from an EMBL/GenBank/DDBJ whole genome shotgun (WGS) entry which is preliminary data.</text>
</comment>
<evidence type="ECO:0000313" key="4">
    <source>
        <dbReference type="Proteomes" id="UP001159042"/>
    </source>
</evidence>
<keyword evidence="1" id="KW-1133">Transmembrane helix</keyword>
<dbReference type="GO" id="GO:0003676">
    <property type="term" value="F:nucleic acid binding"/>
    <property type="evidence" value="ECO:0007669"/>
    <property type="project" value="InterPro"/>
</dbReference>
<dbReference type="Proteomes" id="UP001159042">
    <property type="component" value="Unassembled WGS sequence"/>
</dbReference>
<feature type="domain" description="C2H2-type" evidence="2">
    <location>
        <begin position="55"/>
        <end position="77"/>
    </location>
</feature>
<sequence>MEANTASYKINCNICGLHEIHKNDLENHISSRGHRKKLRENNRELGIVEEDRYECISCKRTFRGEEFYKAHLGSKTHRRNLKKHNLSRSDLNIPVATASVQIHRASRKIHSFSSENYHEQISRTGFIREKYKTRVVKIEDLNYKTYICSLTAYLTVRLALDQTVEDFQISVNDREWQVFGDVVVQICHKEKRVVYAIQCKKVTQAFRQIECLEEAKIHIGKQYSYLAQIRDSGKDVNETKFAIFTTCGAGPKFTHSATLKPLLLNKWKTTNEDIALDATLKIKTLSKKSEIINVSNDPENVYSFTLLDQANCHLPQLFLYTGQRIFPSTVNQLLKLKFDKYPDITTEYTKYIENWMDGKLGGNYKLKKRDVVLKLGEILLTPYVVSPKRINSKHDSFGVWNQVINKVDLTIVKNELFIISKICQPLNLIIEETIFTNIDIVTKSVKLSKDALRDLVDPIKSYFFEVVQDRLYDDIPLALIYNVFWKAGRIPLLMNTEDREEAKGFILDVILFMKQMGVHKKFLIKSADVNVNRNKGNVRIFTCLDDVKDLIHLDEVTVRVSESLQLPLGMIHSTDPFFCKWVTPNIFFDMAVGKYSLKPSYVLKKTQSKGDVLKIILNDEIKDQVERHLYPEVNLSEVDAANCTDDRLRGVHPSILLVLHSPSASCTKLIVFFKFVIAFSVVLIAFLKRQQI</sequence>
<gene>
    <name evidence="3" type="ORF">NQ315_008466</name>
</gene>
<keyword evidence="1" id="KW-0812">Transmembrane</keyword>
<dbReference type="InterPro" id="IPR003604">
    <property type="entry name" value="Matrin/U1-like-C_Znf_C2H2"/>
</dbReference>
<feature type="transmembrane region" description="Helical" evidence="1">
    <location>
        <begin position="669"/>
        <end position="687"/>
    </location>
</feature>
<dbReference type="EMBL" id="JANEYG010000008">
    <property type="protein sequence ID" value="KAJ8921834.1"/>
    <property type="molecule type" value="Genomic_DNA"/>
</dbReference>
<protein>
    <recommendedName>
        <fullName evidence="2">C2H2-type domain-containing protein</fullName>
    </recommendedName>
</protein>
<evidence type="ECO:0000259" key="2">
    <source>
        <dbReference type="PROSITE" id="PS00028"/>
    </source>
</evidence>
<dbReference type="SUPFAM" id="SSF57667">
    <property type="entry name" value="beta-beta-alpha zinc fingers"/>
    <property type="match status" value="1"/>
</dbReference>
<reference evidence="3 4" key="1">
    <citation type="journal article" date="2023" name="Insect Mol. Biol.">
        <title>Genome sequencing provides insights into the evolution of gene families encoding plant cell wall-degrading enzymes in longhorned beetles.</title>
        <authorList>
            <person name="Shin N.R."/>
            <person name="Okamura Y."/>
            <person name="Kirsch R."/>
            <person name="Pauchet Y."/>
        </authorList>
    </citation>
    <scope>NUCLEOTIDE SEQUENCE [LARGE SCALE GENOMIC DNA]</scope>
    <source>
        <strain evidence="3">EAD_L_NR</strain>
    </source>
</reference>
<evidence type="ECO:0000313" key="3">
    <source>
        <dbReference type="EMBL" id="KAJ8921834.1"/>
    </source>
</evidence>
<proteinExistence type="predicted"/>
<dbReference type="SMART" id="SM00451">
    <property type="entry name" value="ZnF_U1"/>
    <property type="match status" value="2"/>
</dbReference>
<dbReference type="InterPro" id="IPR036236">
    <property type="entry name" value="Znf_C2H2_sf"/>
</dbReference>
<dbReference type="InterPro" id="IPR013087">
    <property type="entry name" value="Znf_C2H2_type"/>
</dbReference>
<dbReference type="GO" id="GO:0008270">
    <property type="term" value="F:zinc ion binding"/>
    <property type="evidence" value="ECO:0007669"/>
    <property type="project" value="InterPro"/>
</dbReference>
<accession>A0AAV8W5T2</accession>
<organism evidence="3 4">
    <name type="scientific">Exocentrus adspersus</name>
    <dbReference type="NCBI Taxonomy" id="1586481"/>
    <lineage>
        <taxon>Eukaryota</taxon>
        <taxon>Metazoa</taxon>
        <taxon>Ecdysozoa</taxon>
        <taxon>Arthropoda</taxon>
        <taxon>Hexapoda</taxon>
        <taxon>Insecta</taxon>
        <taxon>Pterygota</taxon>
        <taxon>Neoptera</taxon>
        <taxon>Endopterygota</taxon>
        <taxon>Coleoptera</taxon>
        <taxon>Polyphaga</taxon>
        <taxon>Cucujiformia</taxon>
        <taxon>Chrysomeloidea</taxon>
        <taxon>Cerambycidae</taxon>
        <taxon>Lamiinae</taxon>
        <taxon>Acanthocinini</taxon>
        <taxon>Exocentrus</taxon>
    </lineage>
</organism>
<dbReference type="PROSITE" id="PS00028">
    <property type="entry name" value="ZINC_FINGER_C2H2_1"/>
    <property type="match status" value="1"/>
</dbReference>
<dbReference type="AlphaFoldDB" id="A0AAV8W5T2"/>
<keyword evidence="4" id="KW-1185">Reference proteome</keyword>
<name>A0AAV8W5T2_9CUCU</name>
<keyword evidence="1" id="KW-0472">Membrane</keyword>
<evidence type="ECO:0000256" key="1">
    <source>
        <dbReference type="SAM" id="Phobius"/>
    </source>
</evidence>